<organism evidence="4 5">
    <name type="scientific">Gigaspora margarita</name>
    <dbReference type="NCBI Taxonomy" id="4874"/>
    <lineage>
        <taxon>Eukaryota</taxon>
        <taxon>Fungi</taxon>
        <taxon>Fungi incertae sedis</taxon>
        <taxon>Mucoromycota</taxon>
        <taxon>Glomeromycotina</taxon>
        <taxon>Glomeromycetes</taxon>
        <taxon>Diversisporales</taxon>
        <taxon>Gigasporaceae</taxon>
        <taxon>Gigaspora</taxon>
    </lineage>
</organism>
<dbReference type="Proteomes" id="UP000789901">
    <property type="component" value="Unassembled WGS sequence"/>
</dbReference>
<keyword evidence="5" id="KW-1185">Reference proteome</keyword>
<evidence type="ECO:0000256" key="2">
    <source>
        <dbReference type="SAM" id="Coils"/>
    </source>
</evidence>
<proteinExistence type="predicted"/>
<keyword evidence="1" id="KW-0863">Zinc-finger</keyword>
<evidence type="ECO:0000259" key="3">
    <source>
        <dbReference type="PROSITE" id="PS50966"/>
    </source>
</evidence>
<keyword evidence="1" id="KW-0862">Zinc</keyword>
<evidence type="ECO:0000313" key="4">
    <source>
        <dbReference type="EMBL" id="CAG8483581.1"/>
    </source>
</evidence>
<keyword evidence="2" id="KW-0175">Coiled coil</keyword>
<protein>
    <submittedName>
        <fullName evidence="4">21931_t:CDS:1</fullName>
    </submittedName>
</protein>
<dbReference type="InterPro" id="IPR007527">
    <property type="entry name" value="Znf_SWIM"/>
</dbReference>
<dbReference type="PROSITE" id="PS50966">
    <property type="entry name" value="ZF_SWIM"/>
    <property type="match status" value="1"/>
</dbReference>
<evidence type="ECO:0000313" key="5">
    <source>
        <dbReference type="Proteomes" id="UP000789901"/>
    </source>
</evidence>
<gene>
    <name evidence="4" type="ORF">GMARGA_LOCUS1363</name>
</gene>
<sequence>MNFYNSISHNNILEVWRIVRIVGSANVYYIILFKDSSYLCTCTWPVSHGIVCQHYFAVLLELRVAVFYISLIMQQWYKDIYLDELDDVISNIPINCAINLFSKKKELKKEISKASEDYNNQENAIQVTNLIAITPRGRPSKRQKSAMELNDKQPLSTINENLNQSNYEQLNLEENPKQSYTCSNCHIKGHNICSCNLLRQDK</sequence>
<accession>A0ABM8VZ51</accession>
<evidence type="ECO:0000256" key="1">
    <source>
        <dbReference type="PROSITE-ProRule" id="PRU00325"/>
    </source>
</evidence>
<feature type="coiled-coil region" evidence="2">
    <location>
        <begin position="97"/>
        <end position="124"/>
    </location>
</feature>
<name>A0ABM8VZ51_GIGMA</name>
<feature type="domain" description="SWIM-type" evidence="3">
    <location>
        <begin position="28"/>
        <end position="63"/>
    </location>
</feature>
<keyword evidence="1" id="KW-0479">Metal-binding</keyword>
<comment type="caution">
    <text evidence="4">The sequence shown here is derived from an EMBL/GenBank/DDBJ whole genome shotgun (WGS) entry which is preliminary data.</text>
</comment>
<reference evidence="4 5" key="1">
    <citation type="submission" date="2021-06" db="EMBL/GenBank/DDBJ databases">
        <authorList>
            <person name="Kallberg Y."/>
            <person name="Tangrot J."/>
            <person name="Rosling A."/>
        </authorList>
    </citation>
    <scope>NUCLEOTIDE SEQUENCE [LARGE SCALE GENOMIC DNA]</scope>
    <source>
        <strain evidence="4 5">120-4 pot B 10/14</strain>
    </source>
</reference>
<dbReference type="EMBL" id="CAJVQB010000349">
    <property type="protein sequence ID" value="CAG8483581.1"/>
    <property type="molecule type" value="Genomic_DNA"/>
</dbReference>